<name>A0ABS6H892_9PROT</name>
<dbReference type="EMBL" id="JAERQM010000004">
    <property type="protein sequence ID" value="MBU8544922.1"/>
    <property type="molecule type" value="Genomic_DNA"/>
</dbReference>
<keyword evidence="2" id="KW-1185">Reference proteome</keyword>
<accession>A0ABS6H892</accession>
<gene>
    <name evidence="1" type="ORF">JJQ90_14470</name>
</gene>
<protein>
    <submittedName>
        <fullName evidence="1">Uncharacterized protein</fullName>
    </submittedName>
</protein>
<dbReference type="Proteomes" id="UP000689967">
    <property type="component" value="Unassembled WGS sequence"/>
</dbReference>
<comment type="caution">
    <text evidence="1">The sequence shown here is derived from an EMBL/GenBank/DDBJ whole genome shotgun (WGS) entry which is preliminary data.</text>
</comment>
<reference evidence="1 2" key="1">
    <citation type="submission" date="2021-01" db="EMBL/GenBank/DDBJ databases">
        <title>Roseomonas sp. nov, a bacterium isolated from an oil production mixture in Yumen Oilfield.</title>
        <authorList>
            <person name="Wu D."/>
        </authorList>
    </citation>
    <scope>NUCLEOTIDE SEQUENCE [LARGE SCALE GENOMIC DNA]</scope>
    <source>
        <strain evidence="1 2">ROY-5-3</strain>
    </source>
</reference>
<evidence type="ECO:0000313" key="2">
    <source>
        <dbReference type="Proteomes" id="UP000689967"/>
    </source>
</evidence>
<dbReference type="RefSeq" id="WP_216876581.1">
    <property type="nucleotide sequence ID" value="NZ_JAERQM010000004.1"/>
</dbReference>
<proteinExistence type="predicted"/>
<organism evidence="1 2">
    <name type="scientific">Falsiroseomonas oleicola</name>
    <dbReference type="NCBI Taxonomy" id="2801474"/>
    <lineage>
        <taxon>Bacteria</taxon>
        <taxon>Pseudomonadati</taxon>
        <taxon>Pseudomonadota</taxon>
        <taxon>Alphaproteobacteria</taxon>
        <taxon>Acetobacterales</taxon>
        <taxon>Roseomonadaceae</taxon>
        <taxon>Falsiroseomonas</taxon>
    </lineage>
</organism>
<sequence length="272" mass="29447">MDRFAELTGISDVRVLYNYRKGQTLPPFDLVTSMARELFGLDETHKAAKKAFLAAWKHAEANGAEQPPQFAADWPRDNPQPFTELAELELLTPQADNAGGYYLRARLVVGARADESVKPPVLLALREAFLSVDVPANLVTDGSLVGVREAHENLREAPGGLRVVGPLARTQNGNEAGYLEGEVLGGHHLAVLTSTADATEAETETAVTVRLSVPRRSFVVTPLDAEGNASIHAVDSPAKQAVLDALIFSALERDQLGRAVLQKAKLRMRPRT</sequence>
<evidence type="ECO:0000313" key="1">
    <source>
        <dbReference type="EMBL" id="MBU8544922.1"/>
    </source>
</evidence>